<dbReference type="HOGENOM" id="CLU_042017_0_0_9"/>
<dbReference type="InterPro" id="IPR027417">
    <property type="entry name" value="P-loop_NTPase"/>
</dbReference>
<evidence type="ECO:0008006" key="8">
    <source>
        <dbReference type="Google" id="ProtNLM"/>
    </source>
</evidence>
<evidence type="ECO:0000259" key="3">
    <source>
        <dbReference type="Pfam" id="PF01926"/>
    </source>
</evidence>
<dbReference type="NCBIfam" id="TIGR00231">
    <property type="entry name" value="small_GTP"/>
    <property type="match status" value="1"/>
</dbReference>
<evidence type="ECO:0000256" key="2">
    <source>
        <dbReference type="ARBA" id="ARBA00023134"/>
    </source>
</evidence>
<dbReference type="Gene3D" id="3.40.50.11410">
    <property type="match status" value="1"/>
</dbReference>
<feature type="domain" description="Hydrogen maturase F dimerization" evidence="4">
    <location>
        <begin position="189"/>
        <end position="287"/>
    </location>
</feature>
<dbReference type="GO" id="GO:0002098">
    <property type="term" value="P:tRNA wobble uridine modification"/>
    <property type="evidence" value="ECO:0007669"/>
    <property type="project" value="TreeGrafter"/>
</dbReference>
<dbReference type="Pfam" id="PF01926">
    <property type="entry name" value="MMR_HSR1"/>
    <property type="match status" value="1"/>
</dbReference>
<evidence type="ECO:0000256" key="1">
    <source>
        <dbReference type="ARBA" id="ARBA00022741"/>
    </source>
</evidence>
<dbReference type="PANTHER" id="PTHR42714:SF6">
    <property type="entry name" value="TRANSLATION INITIATION FACTOR IF-2"/>
    <property type="match status" value="1"/>
</dbReference>
<dbReference type="Gene3D" id="3.40.50.11420">
    <property type="match status" value="1"/>
</dbReference>
<dbReference type="PANTHER" id="PTHR42714">
    <property type="entry name" value="TRNA MODIFICATION GTPASE GTPBP3"/>
    <property type="match status" value="1"/>
</dbReference>
<gene>
    <name evidence="6" type="ORF">PRIO_3931</name>
</gene>
<feature type="domain" description="Hydrogen maturase F tetramerization" evidence="5">
    <location>
        <begin position="292"/>
        <end position="407"/>
    </location>
</feature>
<dbReference type="SUPFAM" id="SSF52540">
    <property type="entry name" value="P-loop containing nucleoside triphosphate hydrolases"/>
    <property type="match status" value="1"/>
</dbReference>
<dbReference type="PATRIC" id="fig|1073571.4.peg.4201"/>
<dbReference type="InterPro" id="IPR023873">
    <property type="entry name" value="FeFe-hyd_GTPase_HydF"/>
</dbReference>
<name>A0A0E4HB75_9BACL</name>
<proteinExistence type="predicted"/>
<feature type="domain" description="G" evidence="3">
    <location>
        <begin position="13"/>
        <end position="128"/>
    </location>
</feature>
<sequence length="437" mass="47463">MSVNDTPRGERAHIAVFGRRNAGKSSLINAFCGQEVSIVSPVSGTTTDPVYRPMELLPAGPVVLIDTAGLDDTGELGEQRIRQTLQVLKKTDLALLVVDAEAGAGEFERELLQRLAAAGTNVMIVLNKIDKITSDPPSLEERCSQLALRLEAGSSIRLFPVSTMSGSGIGALKRAAADRLAQEEQRFRLVGDLLSPGDVAVLVVPIDKAAPKGRLILPQQQAIRDIMECDALAVVTKEQELSHTLSRLTGKPRIVITDSQVFLKVQADTPPDVPLTSFSILFARYKGDLPRLVSGARSITRLKDGDRVLIAEACTHHRQSDDIGSVKIPRWLREITGRQLLIDHAAGSDFPADLEQYSLIIHCGACMLNRRAMLRRLDEAEAAGVPIVNYGVFIAYVQGVFPRAIEMFPSAMLAWENGGSGNARQSRRPDTMPLPIV</sequence>
<keyword evidence="1" id="KW-0547">Nucleotide-binding</keyword>
<dbReference type="NCBIfam" id="TIGR03918">
    <property type="entry name" value="GTP_HydF"/>
    <property type="match status" value="1"/>
</dbReference>
<dbReference type="InterPro" id="IPR040644">
    <property type="entry name" value="HydF_tetramer"/>
</dbReference>
<dbReference type="Proteomes" id="UP000033163">
    <property type="component" value="Chromosome I"/>
</dbReference>
<dbReference type="CDD" id="cd00880">
    <property type="entry name" value="Era_like"/>
    <property type="match status" value="1"/>
</dbReference>
<evidence type="ECO:0000313" key="7">
    <source>
        <dbReference type="Proteomes" id="UP000033163"/>
    </source>
</evidence>
<dbReference type="GO" id="GO:0030488">
    <property type="term" value="P:tRNA methylation"/>
    <property type="evidence" value="ECO:0007669"/>
    <property type="project" value="TreeGrafter"/>
</dbReference>
<dbReference type="RefSeq" id="WP_020431744.1">
    <property type="nucleotide sequence ID" value="NZ_AGBD01001338.1"/>
</dbReference>
<dbReference type="Pfam" id="PF18133">
    <property type="entry name" value="HydF_tetramer"/>
    <property type="match status" value="1"/>
</dbReference>
<accession>A0A0E4HB75</accession>
<evidence type="ECO:0000313" key="6">
    <source>
        <dbReference type="EMBL" id="CQR56334.1"/>
    </source>
</evidence>
<dbReference type="AlphaFoldDB" id="A0A0E4HB75"/>
<protein>
    <recommendedName>
        <fullName evidence="8">Small GTP-binding protein</fullName>
    </recommendedName>
</protein>
<dbReference type="Pfam" id="PF18128">
    <property type="entry name" value="HydF_dimer"/>
    <property type="match status" value="1"/>
</dbReference>
<dbReference type="EMBL" id="LN831776">
    <property type="protein sequence ID" value="CQR56334.1"/>
    <property type="molecule type" value="Genomic_DNA"/>
</dbReference>
<dbReference type="GO" id="GO:0005525">
    <property type="term" value="F:GTP binding"/>
    <property type="evidence" value="ECO:0007669"/>
    <property type="project" value="UniProtKB-KW"/>
</dbReference>
<evidence type="ECO:0000259" key="5">
    <source>
        <dbReference type="Pfam" id="PF18133"/>
    </source>
</evidence>
<dbReference type="STRING" id="483937.AMQ84_24530"/>
<dbReference type="InterPro" id="IPR041606">
    <property type="entry name" value="HydF_dimer"/>
</dbReference>
<dbReference type="GO" id="GO:0005737">
    <property type="term" value="C:cytoplasm"/>
    <property type="evidence" value="ECO:0007669"/>
    <property type="project" value="TreeGrafter"/>
</dbReference>
<dbReference type="InterPro" id="IPR005225">
    <property type="entry name" value="Small_GTP-bd"/>
</dbReference>
<organism evidence="6 7">
    <name type="scientific">Paenibacillus riograndensis SBR5</name>
    <dbReference type="NCBI Taxonomy" id="1073571"/>
    <lineage>
        <taxon>Bacteria</taxon>
        <taxon>Bacillati</taxon>
        <taxon>Bacillota</taxon>
        <taxon>Bacilli</taxon>
        <taxon>Bacillales</taxon>
        <taxon>Paenibacillaceae</taxon>
        <taxon>Paenibacillus</taxon>
        <taxon>Paenibacillus sonchi group</taxon>
    </lineage>
</organism>
<dbReference type="InterPro" id="IPR006073">
    <property type="entry name" value="GTP-bd"/>
</dbReference>
<dbReference type="Gene3D" id="3.40.50.300">
    <property type="entry name" value="P-loop containing nucleotide triphosphate hydrolases"/>
    <property type="match status" value="1"/>
</dbReference>
<keyword evidence="2" id="KW-0342">GTP-binding</keyword>
<dbReference type="KEGG" id="pri:PRIO_3931"/>
<dbReference type="PRINTS" id="PR00326">
    <property type="entry name" value="GTP1OBG"/>
</dbReference>
<evidence type="ECO:0000259" key="4">
    <source>
        <dbReference type="Pfam" id="PF18128"/>
    </source>
</evidence>
<reference evidence="7" key="1">
    <citation type="submission" date="2015-03" db="EMBL/GenBank/DDBJ databases">
        <authorList>
            <person name="Wibberg D."/>
        </authorList>
    </citation>
    <scope>NUCLEOTIDE SEQUENCE [LARGE SCALE GENOMIC DNA]</scope>
</reference>